<dbReference type="InterPro" id="IPR007138">
    <property type="entry name" value="ABM_dom"/>
</dbReference>
<dbReference type="InterPro" id="IPR011008">
    <property type="entry name" value="Dimeric_a/b-barrel"/>
</dbReference>
<reference evidence="2" key="1">
    <citation type="journal article" date="2014" name="Int. J. Syst. Evol. Microbiol.">
        <title>Complete genome sequence of Corynebacterium casei LMG S-19264T (=DSM 44701T), isolated from a smear-ripened cheese.</title>
        <authorList>
            <consortium name="US DOE Joint Genome Institute (JGI-PGF)"/>
            <person name="Walter F."/>
            <person name="Albersmeier A."/>
            <person name="Kalinowski J."/>
            <person name="Ruckert C."/>
        </authorList>
    </citation>
    <scope>NUCLEOTIDE SEQUENCE</scope>
    <source>
        <strain evidence="2">CGMCC 1.15178</strain>
    </source>
</reference>
<organism evidence="2 3">
    <name type="scientific">Paenibacillus nasutitermitis</name>
    <dbReference type="NCBI Taxonomy" id="1652958"/>
    <lineage>
        <taxon>Bacteria</taxon>
        <taxon>Bacillati</taxon>
        <taxon>Bacillota</taxon>
        <taxon>Bacilli</taxon>
        <taxon>Bacillales</taxon>
        <taxon>Paenibacillaceae</taxon>
        <taxon>Paenibacillus</taxon>
    </lineage>
</organism>
<comment type="caution">
    <text evidence="2">The sequence shown here is derived from an EMBL/GenBank/DDBJ whole genome shotgun (WGS) entry which is preliminary data.</text>
</comment>
<protein>
    <recommendedName>
        <fullName evidence="1">ABM domain-containing protein</fullName>
    </recommendedName>
</protein>
<evidence type="ECO:0000313" key="3">
    <source>
        <dbReference type="Proteomes" id="UP000612456"/>
    </source>
</evidence>
<proteinExistence type="predicted"/>
<dbReference type="Pfam" id="PF03992">
    <property type="entry name" value="ABM"/>
    <property type="match status" value="1"/>
</dbReference>
<dbReference type="AlphaFoldDB" id="A0A916YPV8"/>
<evidence type="ECO:0000313" key="2">
    <source>
        <dbReference type="EMBL" id="GGD55858.1"/>
    </source>
</evidence>
<dbReference type="Proteomes" id="UP000612456">
    <property type="component" value="Unassembled WGS sequence"/>
</dbReference>
<evidence type="ECO:0000259" key="1">
    <source>
        <dbReference type="PROSITE" id="PS51725"/>
    </source>
</evidence>
<dbReference type="PROSITE" id="PS51725">
    <property type="entry name" value="ABM"/>
    <property type="match status" value="1"/>
</dbReference>
<sequence length="107" mass="12523">MEGAIDVMILETAVLHVKPELADSFAASFRKASAIISSMTGYISHELQRCVDADKEYQYLLLVKWETLEDHVVGFRTSPQYLEWKQLLHHYYDPFPVVEHYERIHLN</sequence>
<dbReference type="EMBL" id="BMHP01000001">
    <property type="protein sequence ID" value="GGD55858.1"/>
    <property type="molecule type" value="Genomic_DNA"/>
</dbReference>
<accession>A0A916YPV8</accession>
<dbReference type="Gene3D" id="3.30.70.100">
    <property type="match status" value="1"/>
</dbReference>
<feature type="domain" description="ABM" evidence="1">
    <location>
        <begin position="9"/>
        <end position="100"/>
    </location>
</feature>
<reference evidence="2" key="2">
    <citation type="submission" date="2020-09" db="EMBL/GenBank/DDBJ databases">
        <authorList>
            <person name="Sun Q."/>
            <person name="Zhou Y."/>
        </authorList>
    </citation>
    <scope>NUCLEOTIDE SEQUENCE</scope>
    <source>
        <strain evidence="2">CGMCC 1.15178</strain>
    </source>
</reference>
<name>A0A916YPV8_9BACL</name>
<dbReference type="SUPFAM" id="SSF54909">
    <property type="entry name" value="Dimeric alpha+beta barrel"/>
    <property type="match status" value="1"/>
</dbReference>
<gene>
    <name evidence="2" type="primary">yczJ</name>
    <name evidence="2" type="ORF">GCM10010911_11940</name>
</gene>
<keyword evidence="3" id="KW-1185">Reference proteome</keyword>